<name>A0A382I534_9ZZZZ</name>
<organism evidence="1">
    <name type="scientific">marine metagenome</name>
    <dbReference type="NCBI Taxonomy" id="408172"/>
    <lineage>
        <taxon>unclassified sequences</taxon>
        <taxon>metagenomes</taxon>
        <taxon>ecological metagenomes</taxon>
    </lineage>
</organism>
<dbReference type="InterPro" id="IPR021734">
    <property type="entry name" value="DUF3303"/>
</dbReference>
<dbReference type="AlphaFoldDB" id="A0A382I534"/>
<evidence type="ECO:0000313" key="1">
    <source>
        <dbReference type="EMBL" id="SVB93821.1"/>
    </source>
</evidence>
<protein>
    <recommendedName>
        <fullName evidence="2">DUF3303 domain-containing protein</fullName>
    </recommendedName>
</protein>
<sequence>MKFMLTWQLHAEAKMDALAAFSQMTPEDDAGDHGPDITMIGRWHDLPSGSGVCILESDSAEAVAGWAYNWGAALNAKVIPVLDDAEIRAVVSAKLAG</sequence>
<dbReference type="Pfam" id="PF11746">
    <property type="entry name" value="DUF3303"/>
    <property type="match status" value="1"/>
</dbReference>
<evidence type="ECO:0008006" key="2">
    <source>
        <dbReference type="Google" id="ProtNLM"/>
    </source>
</evidence>
<reference evidence="1" key="1">
    <citation type="submission" date="2018-05" db="EMBL/GenBank/DDBJ databases">
        <authorList>
            <person name="Lanie J.A."/>
            <person name="Ng W.-L."/>
            <person name="Kazmierczak K.M."/>
            <person name="Andrzejewski T.M."/>
            <person name="Davidsen T.M."/>
            <person name="Wayne K.J."/>
            <person name="Tettelin H."/>
            <person name="Glass J.I."/>
            <person name="Rusch D."/>
            <person name="Podicherti R."/>
            <person name="Tsui H.-C.T."/>
            <person name="Winkler M.E."/>
        </authorList>
    </citation>
    <scope>NUCLEOTIDE SEQUENCE</scope>
</reference>
<gene>
    <name evidence="1" type="ORF">METZ01_LOCUS246675</name>
</gene>
<dbReference type="EMBL" id="UINC01064802">
    <property type="protein sequence ID" value="SVB93821.1"/>
    <property type="molecule type" value="Genomic_DNA"/>
</dbReference>
<proteinExistence type="predicted"/>
<accession>A0A382I534</accession>